<sequence length="493" mass="54544">MALSDRKFRVWAILSVAFIPLSVLSNPVQQLEGHRCYWCGPLAEQVHRSQRAAKCNGDKSKVTICDEDLPYCAIVASSPPYVESRYCVKFYQDECYPLYCNSTKIWKVICPCRGELCNGPNTKREKEVFEALHKLTITKRLKRALISNVAFMGMTTRKKTIDNITIEHNVNLPSDDVKNKENDNAANSIIETHDSSKPSTDNISKMEIIAVSSQAPEAEVTINPHTETPTIEFSPTDISTTAKTEPAIENYEKIESNVQTSNANSVTITAETKYIDETGDNNMDQTTENNAVKPSAAESQTENDMNVNIEPAPKNTNQADEIHTVTMATTQGTQNAPSIKIDIPSSSIDSDDLKTDIIVMSSKKPNQVYDTMLNSDMETHVENMPSVQTNPLGTKSMASEVSLVTTETVTVTTQIETKLEKTKSKAKEQLPAAEALQHTDTPTTQPMTHTTSTSTMDINNIDHTTLPTRLRNNTAVRIEAHILTIVIGVALQY</sequence>
<dbReference type="EMBL" id="CADEBD010000306">
    <property type="protein sequence ID" value="CAB3238368.1"/>
    <property type="molecule type" value="Genomic_DNA"/>
</dbReference>
<evidence type="ECO:0000313" key="4">
    <source>
        <dbReference type="EMBL" id="CAB3238368.1"/>
    </source>
</evidence>
<feature type="chain" id="PRO_5036434264" evidence="2">
    <location>
        <begin position="26"/>
        <end position="493"/>
    </location>
</feature>
<feature type="signal peptide" evidence="2">
    <location>
        <begin position="1"/>
        <end position="25"/>
    </location>
</feature>
<evidence type="ECO:0000313" key="6">
    <source>
        <dbReference type="Proteomes" id="UP000494256"/>
    </source>
</evidence>
<keyword evidence="2" id="KW-0732">Signal</keyword>
<dbReference type="EMBL" id="CADEBC010000479">
    <property type="protein sequence ID" value="CAB3233548.1"/>
    <property type="molecule type" value="Genomic_DNA"/>
</dbReference>
<protein>
    <submittedName>
        <fullName evidence="3">Uncharacterized protein</fullName>
    </submittedName>
</protein>
<accession>A0A8S0ZJ71</accession>
<evidence type="ECO:0000256" key="2">
    <source>
        <dbReference type="SAM" id="SignalP"/>
    </source>
</evidence>
<comment type="caution">
    <text evidence="3">The sequence shown here is derived from an EMBL/GenBank/DDBJ whole genome shotgun (WGS) entry which is preliminary data.</text>
</comment>
<dbReference type="Proteomes" id="UP000494106">
    <property type="component" value="Unassembled WGS sequence"/>
</dbReference>
<evidence type="ECO:0000313" key="3">
    <source>
        <dbReference type="EMBL" id="CAB3233548.1"/>
    </source>
</evidence>
<evidence type="ECO:0000256" key="1">
    <source>
        <dbReference type="SAM" id="MobiDB-lite"/>
    </source>
</evidence>
<evidence type="ECO:0000313" key="5">
    <source>
        <dbReference type="Proteomes" id="UP000494106"/>
    </source>
</evidence>
<feature type="compositionally biased region" description="Low complexity" evidence="1">
    <location>
        <begin position="438"/>
        <end position="457"/>
    </location>
</feature>
<proteinExistence type="predicted"/>
<keyword evidence="5" id="KW-1185">Reference proteome</keyword>
<dbReference type="AlphaFoldDB" id="A0A8S0ZJ71"/>
<gene>
    <name evidence="3" type="ORF">APLA_LOCUS5318</name>
    <name evidence="4" type="ORF">APLA_LOCUS8169</name>
</gene>
<dbReference type="OrthoDB" id="7448016at2759"/>
<reference evidence="5 6" key="1">
    <citation type="submission" date="2020-04" db="EMBL/GenBank/DDBJ databases">
        <authorList>
            <person name="Wallbank WR R."/>
            <person name="Pardo Diaz C."/>
            <person name="Kozak K."/>
            <person name="Martin S."/>
            <person name="Jiggins C."/>
            <person name="Moest M."/>
            <person name="Warren A I."/>
            <person name="Byers J.R.P. K."/>
            <person name="Montejo-Kovacevich G."/>
            <person name="Yen C E."/>
        </authorList>
    </citation>
    <scope>NUCLEOTIDE SEQUENCE [LARGE SCALE GENOMIC DNA]</scope>
</reference>
<dbReference type="Proteomes" id="UP000494256">
    <property type="component" value="Unassembled WGS sequence"/>
</dbReference>
<feature type="region of interest" description="Disordered" evidence="1">
    <location>
        <begin position="422"/>
        <end position="459"/>
    </location>
</feature>
<feature type="region of interest" description="Disordered" evidence="1">
    <location>
        <begin position="280"/>
        <end position="302"/>
    </location>
</feature>
<organism evidence="3 5">
    <name type="scientific">Arctia plantaginis</name>
    <name type="common">Wood tiger moth</name>
    <name type="synonym">Phalaena plantaginis</name>
    <dbReference type="NCBI Taxonomy" id="874455"/>
    <lineage>
        <taxon>Eukaryota</taxon>
        <taxon>Metazoa</taxon>
        <taxon>Ecdysozoa</taxon>
        <taxon>Arthropoda</taxon>
        <taxon>Hexapoda</taxon>
        <taxon>Insecta</taxon>
        <taxon>Pterygota</taxon>
        <taxon>Neoptera</taxon>
        <taxon>Endopterygota</taxon>
        <taxon>Lepidoptera</taxon>
        <taxon>Glossata</taxon>
        <taxon>Ditrysia</taxon>
        <taxon>Noctuoidea</taxon>
        <taxon>Erebidae</taxon>
        <taxon>Arctiinae</taxon>
        <taxon>Arctia</taxon>
    </lineage>
</organism>
<name>A0A8S0ZJ71_ARCPL</name>